<keyword evidence="4" id="KW-0997">Cell inner membrane</keyword>
<accession>X0UGI7</accession>
<dbReference type="GO" id="GO:0015628">
    <property type="term" value="P:protein secretion by the type II secretion system"/>
    <property type="evidence" value="ECO:0007669"/>
    <property type="project" value="TreeGrafter"/>
</dbReference>
<evidence type="ECO:0000256" key="5">
    <source>
        <dbReference type="ARBA" id="ARBA00022692"/>
    </source>
</evidence>
<dbReference type="FunFam" id="1.20.81.30:FF:000001">
    <property type="entry name" value="Type II secretion system protein F"/>
    <property type="match status" value="1"/>
</dbReference>
<dbReference type="PANTHER" id="PTHR30012:SF0">
    <property type="entry name" value="TYPE II SECRETION SYSTEM PROTEIN F-RELATED"/>
    <property type="match status" value="1"/>
</dbReference>
<proteinExistence type="inferred from homology"/>
<dbReference type="Gene3D" id="1.20.81.30">
    <property type="entry name" value="Type II secretion system (T2SS), domain F"/>
    <property type="match status" value="1"/>
</dbReference>
<evidence type="ECO:0000256" key="2">
    <source>
        <dbReference type="ARBA" id="ARBA00005745"/>
    </source>
</evidence>
<evidence type="ECO:0000256" key="4">
    <source>
        <dbReference type="ARBA" id="ARBA00022519"/>
    </source>
</evidence>
<evidence type="ECO:0000259" key="9">
    <source>
        <dbReference type="Pfam" id="PF00482"/>
    </source>
</evidence>
<keyword evidence="3" id="KW-1003">Cell membrane</keyword>
<organism evidence="10">
    <name type="scientific">marine sediment metagenome</name>
    <dbReference type="NCBI Taxonomy" id="412755"/>
    <lineage>
        <taxon>unclassified sequences</taxon>
        <taxon>metagenomes</taxon>
        <taxon>ecological metagenomes</taxon>
    </lineage>
</organism>
<comment type="subcellular location">
    <subcellularLocation>
        <location evidence="1">Cell inner membrane</location>
        <topology evidence="1">Multi-pass membrane protein</topology>
    </subcellularLocation>
</comment>
<name>X0UGI7_9ZZZZ</name>
<keyword evidence="5 8" id="KW-0812">Transmembrane</keyword>
<sequence>RTLATLLAGGLPIVRSLDTAKHVANNTVLGRAIDAARESITEGASVAAPLRNSGEFPPMVTHMIEVGERSGQLESMLSKIADTYEEQVETTVTRMTALLEPLLILLMVGIVVVIILATLVPLLQVTSSIS</sequence>
<evidence type="ECO:0000256" key="3">
    <source>
        <dbReference type="ARBA" id="ARBA00022475"/>
    </source>
</evidence>
<evidence type="ECO:0000256" key="6">
    <source>
        <dbReference type="ARBA" id="ARBA00022989"/>
    </source>
</evidence>
<evidence type="ECO:0000256" key="8">
    <source>
        <dbReference type="SAM" id="Phobius"/>
    </source>
</evidence>
<feature type="non-terminal residue" evidence="10">
    <location>
        <position position="1"/>
    </location>
</feature>
<dbReference type="GO" id="GO:0005886">
    <property type="term" value="C:plasma membrane"/>
    <property type="evidence" value="ECO:0007669"/>
    <property type="project" value="UniProtKB-SubCell"/>
</dbReference>
<evidence type="ECO:0000256" key="1">
    <source>
        <dbReference type="ARBA" id="ARBA00004429"/>
    </source>
</evidence>
<comment type="similarity">
    <text evidence="2">Belongs to the GSP F family.</text>
</comment>
<dbReference type="PRINTS" id="PR00812">
    <property type="entry name" value="BCTERIALGSPF"/>
</dbReference>
<keyword evidence="6 8" id="KW-1133">Transmembrane helix</keyword>
<feature type="domain" description="Type II secretion system protein GspF" evidence="9">
    <location>
        <begin position="1"/>
        <end position="121"/>
    </location>
</feature>
<protein>
    <recommendedName>
        <fullName evidence="9">Type II secretion system protein GspF domain-containing protein</fullName>
    </recommendedName>
</protein>
<evidence type="ECO:0000256" key="7">
    <source>
        <dbReference type="ARBA" id="ARBA00023136"/>
    </source>
</evidence>
<gene>
    <name evidence="10" type="ORF">S01H1_22270</name>
</gene>
<dbReference type="AlphaFoldDB" id="X0UGI7"/>
<dbReference type="InterPro" id="IPR018076">
    <property type="entry name" value="T2SS_GspF_dom"/>
</dbReference>
<dbReference type="InterPro" id="IPR003004">
    <property type="entry name" value="GspF/PilC"/>
</dbReference>
<comment type="caution">
    <text evidence="10">The sequence shown here is derived from an EMBL/GenBank/DDBJ whole genome shotgun (WGS) entry which is preliminary data.</text>
</comment>
<evidence type="ECO:0000313" key="10">
    <source>
        <dbReference type="EMBL" id="GAF87630.1"/>
    </source>
</evidence>
<dbReference type="InterPro" id="IPR042094">
    <property type="entry name" value="T2SS_GspF_sf"/>
</dbReference>
<dbReference type="PANTHER" id="PTHR30012">
    <property type="entry name" value="GENERAL SECRETION PATHWAY PROTEIN"/>
    <property type="match status" value="1"/>
</dbReference>
<dbReference type="Pfam" id="PF00482">
    <property type="entry name" value="T2SSF"/>
    <property type="match status" value="1"/>
</dbReference>
<reference evidence="10" key="1">
    <citation type="journal article" date="2014" name="Front. Microbiol.">
        <title>High frequency of phylogenetically diverse reductive dehalogenase-homologous genes in deep subseafloor sedimentary metagenomes.</title>
        <authorList>
            <person name="Kawai M."/>
            <person name="Futagami T."/>
            <person name="Toyoda A."/>
            <person name="Takaki Y."/>
            <person name="Nishi S."/>
            <person name="Hori S."/>
            <person name="Arai W."/>
            <person name="Tsubouchi T."/>
            <person name="Morono Y."/>
            <person name="Uchiyama I."/>
            <person name="Ito T."/>
            <person name="Fujiyama A."/>
            <person name="Inagaki F."/>
            <person name="Takami H."/>
        </authorList>
    </citation>
    <scope>NUCLEOTIDE SEQUENCE</scope>
    <source>
        <strain evidence="10">Expedition CK06-06</strain>
    </source>
</reference>
<keyword evidence="7 8" id="KW-0472">Membrane</keyword>
<dbReference type="EMBL" id="BARS01012530">
    <property type="protein sequence ID" value="GAF87630.1"/>
    <property type="molecule type" value="Genomic_DNA"/>
</dbReference>
<feature type="transmembrane region" description="Helical" evidence="8">
    <location>
        <begin position="102"/>
        <end position="123"/>
    </location>
</feature>